<dbReference type="PROSITE" id="PS50850">
    <property type="entry name" value="MFS"/>
    <property type="match status" value="1"/>
</dbReference>
<dbReference type="GO" id="GO:0005886">
    <property type="term" value="C:plasma membrane"/>
    <property type="evidence" value="ECO:0007669"/>
    <property type="project" value="UniProtKB-SubCell"/>
</dbReference>
<feature type="transmembrane region" description="Helical" evidence="5">
    <location>
        <begin position="317"/>
        <end position="338"/>
    </location>
</feature>
<protein>
    <submittedName>
        <fullName evidence="7">MFS transporter</fullName>
    </submittedName>
</protein>
<feature type="transmembrane region" description="Helical" evidence="5">
    <location>
        <begin position="229"/>
        <end position="252"/>
    </location>
</feature>
<dbReference type="EMBL" id="CP108169">
    <property type="protein sequence ID" value="WTQ77983.1"/>
    <property type="molecule type" value="Genomic_DNA"/>
</dbReference>
<dbReference type="Gene3D" id="1.20.1250.20">
    <property type="entry name" value="MFS general substrate transporter like domains"/>
    <property type="match status" value="2"/>
</dbReference>
<evidence type="ECO:0000256" key="1">
    <source>
        <dbReference type="ARBA" id="ARBA00004651"/>
    </source>
</evidence>
<feature type="domain" description="Major facilitator superfamily (MFS) profile" evidence="6">
    <location>
        <begin position="15"/>
        <end position="405"/>
    </location>
</feature>
<feature type="transmembrane region" description="Helical" evidence="5">
    <location>
        <begin position="55"/>
        <end position="74"/>
    </location>
</feature>
<evidence type="ECO:0000256" key="2">
    <source>
        <dbReference type="ARBA" id="ARBA00022692"/>
    </source>
</evidence>
<feature type="transmembrane region" description="Helical" evidence="5">
    <location>
        <begin position="178"/>
        <end position="197"/>
    </location>
</feature>
<evidence type="ECO:0000313" key="7">
    <source>
        <dbReference type="EMBL" id="WTQ77983.1"/>
    </source>
</evidence>
<gene>
    <name evidence="7" type="ORF">OG222_34735</name>
</gene>
<feature type="transmembrane region" description="Helical" evidence="5">
    <location>
        <begin position="293"/>
        <end position="311"/>
    </location>
</feature>
<dbReference type="InterPro" id="IPR050327">
    <property type="entry name" value="Proton-linked_MCT"/>
</dbReference>
<feature type="transmembrane region" description="Helical" evidence="5">
    <location>
        <begin position="142"/>
        <end position="166"/>
    </location>
</feature>
<sequence length="436" mass="46194">MTGSPAQHRSRPRNPWWVVAGSGLAMAFSAGPMVVSTLSLFVIPITRDTGWDRPSVIAAFTFMSVGQAVGTPVVGHLMDRFTFRRIAVPSWILYCLCLALIATVPRSLPLFYTCYFLAGLCAGGTLIPFTKAIVSWFDAKRGTAIGVAAALSALGTAVTPLVANLLLPRYGWQTTYRWMALLGLVVSLTMIFGLVRVRSEDGREPGRKAAGDPELPGLTVREAVRTLRFWIIAVNLCLTGFAVVGVQVNMVPMLHDQGISPGRAATLVTLFGVTSLLGRGLGGILLDRVHAPLACALVITCPVVGVFLLHAPFASAAIGTALIGIAFGVEIDLLPFLVSRYLGMRRFGALLGILQAAIMMTSAFGPPALSLGYDALGSYDTLMLYVAGGLILCATLVLRLGAYRYPAVTALTEPAAGVAAPPAQSGRRRRQVGQPL</sequence>
<evidence type="ECO:0000256" key="4">
    <source>
        <dbReference type="ARBA" id="ARBA00023136"/>
    </source>
</evidence>
<dbReference type="InterPro" id="IPR036259">
    <property type="entry name" value="MFS_trans_sf"/>
</dbReference>
<keyword evidence="2 5" id="KW-0812">Transmembrane</keyword>
<dbReference type="InterPro" id="IPR020846">
    <property type="entry name" value="MFS_dom"/>
</dbReference>
<feature type="transmembrane region" description="Helical" evidence="5">
    <location>
        <begin position="110"/>
        <end position="130"/>
    </location>
</feature>
<name>A0AAU1M3C3_9ACTN</name>
<feature type="transmembrane region" description="Helical" evidence="5">
    <location>
        <begin position="16"/>
        <end position="43"/>
    </location>
</feature>
<accession>A0AAU1M3C3</accession>
<comment type="subcellular location">
    <subcellularLocation>
        <location evidence="1">Cell membrane</location>
        <topology evidence="1">Multi-pass membrane protein</topology>
    </subcellularLocation>
</comment>
<keyword evidence="3 5" id="KW-1133">Transmembrane helix</keyword>
<organism evidence="7">
    <name type="scientific">Streptomyces sp. NBC_00148</name>
    <dbReference type="NCBI Taxonomy" id="2903626"/>
    <lineage>
        <taxon>Bacteria</taxon>
        <taxon>Bacillati</taxon>
        <taxon>Actinomycetota</taxon>
        <taxon>Actinomycetes</taxon>
        <taxon>Kitasatosporales</taxon>
        <taxon>Streptomycetaceae</taxon>
        <taxon>Streptomyces</taxon>
    </lineage>
</organism>
<evidence type="ECO:0000256" key="5">
    <source>
        <dbReference type="SAM" id="Phobius"/>
    </source>
</evidence>
<feature type="transmembrane region" description="Helical" evidence="5">
    <location>
        <begin position="86"/>
        <end position="104"/>
    </location>
</feature>
<evidence type="ECO:0000259" key="6">
    <source>
        <dbReference type="PROSITE" id="PS50850"/>
    </source>
</evidence>
<dbReference type="InterPro" id="IPR011701">
    <property type="entry name" value="MFS"/>
</dbReference>
<feature type="transmembrane region" description="Helical" evidence="5">
    <location>
        <begin position="350"/>
        <end position="370"/>
    </location>
</feature>
<dbReference type="PANTHER" id="PTHR11360">
    <property type="entry name" value="MONOCARBOXYLATE TRANSPORTER"/>
    <property type="match status" value="1"/>
</dbReference>
<dbReference type="Pfam" id="PF07690">
    <property type="entry name" value="MFS_1"/>
    <property type="match status" value="1"/>
</dbReference>
<dbReference type="SUPFAM" id="SSF103473">
    <property type="entry name" value="MFS general substrate transporter"/>
    <property type="match status" value="1"/>
</dbReference>
<reference evidence="7" key="1">
    <citation type="submission" date="2022-10" db="EMBL/GenBank/DDBJ databases">
        <title>The complete genomes of actinobacterial strains from the NBC collection.</title>
        <authorList>
            <person name="Joergensen T.S."/>
            <person name="Alvarez Arevalo M."/>
            <person name="Sterndorff E.B."/>
            <person name="Faurdal D."/>
            <person name="Vuksanovic O."/>
            <person name="Mourched A.-S."/>
            <person name="Charusanti P."/>
            <person name="Shaw S."/>
            <person name="Blin K."/>
            <person name="Weber T."/>
        </authorList>
    </citation>
    <scope>NUCLEOTIDE SEQUENCE</scope>
    <source>
        <strain evidence="7">NBC_00148</strain>
    </source>
</reference>
<dbReference type="AlphaFoldDB" id="A0AAU1M3C3"/>
<feature type="transmembrane region" description="Helical" evidence="5">
    <location>
        <begin position="382"/>
        <end position="402"/>
    </location>
</feature>
<dbReference type="GO" id="GO:0022857">
    <property type="term" value="F:transmembrane transporter activity"/>
    <property type="evidence" value="ECO:0007669"/>
    <property type="project" value="InterPro"/>
</dbReference>
<dbReference type="CDD" id="cd17355">
    <property type="entry name" value="MFS_YcxA_like"/>
    <property type="match status" value="1"/>
</dbReference>
<evidence type="ECO:0000256" key="3">
    <source>
        <dbReference type="ARBA" id="ARBA00022989"/>
    </source>
</evidence>
<proteinExistence type="predicted"/>
<dbReference type="PANTHER" id="PTHR11360:SF290">
    <property type="entry name" value="MONOCARBOXYLATE MFS PERMEASE"/>
    <property type="match status" value="1"/>
</dbReference>
<keyword evidence="4 5" id="KW-0472">Membrane</keyword>
<feature type="transmembrane region" description="Helical" evidence="5">
    <location>
        <begin position="264"/>
        <end position="286"/>
    </location>
</feature>